<dbReference type="Pfam" id="PF00589">
    <property type="entry name" value="Phage_integrase"/>
    <property type="match status" value="1"/>
</dbReference>
<keyword evidence="2" id="KW-0229">DNA integration</keyword>
<evidence type="ECO:0000313" key="8">
    <source>
        <dbReference type="EMBL" id="BDI20615.1"/>
    </source>
</evidence>
<feature type="domain" description="Core-binding (CB)" evidence="7">
    <location>
        <begin position="25"/>
        <end position="124"/>
    </location>
</feature>
<evidence type="ECO:0000313" key="9">
    <source>
        <dbReference type="Proteomes" id="UP001055453"/>
    </source>
</evidence>
<evidence type="ECO:0000256" key="5">
    <source>
        <dbReference type="PROSITE-ProRule" id="PRU01248"/>
    </source>
</evidence>
<geneLocation type="plasmid" evidence="8 9">
    <name>pANSO36A</name>
</geneLocation>
<keyword evidence="3 5" id="KW-0238">DNA-binding</keyword>
<keyword evidence="8" id="KW-0614">Plasmid</keyword>
<sequence>MTKVEWAISPHTELRFSCVFDPKTCLPIEPIQRFLNYCRKRQLAPNTVSTYAYRLVDFWRWLESKSLNWYDVGLNELADFVNWYLLGGEVEESGENVREIVAKRSPRTVNQAVTAIQEFYTYHTIEGRIEEKHFTLLAHGWGKRGGFLRGIAKSNPQKSKRIKIKEPKLFSGCLLDEEVATLANACTTYRDRLIIMLLRSTGVRRGELLGLHLEDVKDLDFSGRIRIVRREDNPNRAMAKGREREIPIIYHRSAIQETFHAYLLEEYPPQAETLGCGMLFVNLSSKWVGQAMSLVRLNKLFDQLHKRTGIKAHPHLFRHTFATRMLQDNYLDQYVQQLLGHRSIATTKDIYSHVLDEMTLDQYLREEEN</sequence>
<dbReference type="RefSeq" id="WP_251960533.1">
    <property type="nucleotide sequence ID" value="NZ_AP025733.1"/>
</dbReference>
<dbReference type="Proteomes" id="UP001055453">
    <property type="component" value="Plasmid pANSO36A"/>
</dbReference>
<proteinExistence type="inferred from homology"/>
<dbReference type="Gene3D" id="1.10.150.130">
    <property type="match status" value="1"/>
</dbReference>
<dbReference type="PANTHER" id="PTHR30349">
    <property type="entry name" value="PHAGE INTEGRASE-RELATED"/>
    <property type="match status" value="1"/>
</dbReference>
<dbReference type="EMBL" id="AP025733">
    <property type="protein sequence ID" value="BDI20615.1"/>
    <property type="molecule type" value="Genomic_DNA"/>
</dbReference>
<evidence type="ECO:0000256" key="1">
    <source>
        <dbReference type="ARBA" id="ARBA00008857"/>
    </source>
</evidence>
<dbReference type="Pfam" id="PF02899">
    <property type="entry name" value="Phage_int_SAM_1"/>
    <property type="match status" value="1"/>
</dbReference>
<reference evidence="8" key="1">
    <citation type="submission" date="2022-04" db="EMBL/GenBank/DDBJ databases">
        <title>Complete genome sequence of a cyanobacterium, Nostoc sp. SO-36, isolated in Antarctica.</title>
        <authorList>
            <person name="Kanesaki Y."/>
            <person name="Effendi D."/>
            <person name="Sakamoto T."/>
            <person name="Ohtani S."/>
            <person name="Awai K."/>
        </authorList>
    </citation>
    <scope>NUCLEOTIDE SEQUENCE</scope>
    <source>
        <strain evidence="8">SO-36</strain>
        <plasmid evidence="8">pANSO36A</plasmid>
    </source>
</reference>
<dbReference type="InterPro" id="IPR011010">
    <property type="entry name" value="DNA_brk_join_enz"/>
</dbReference>
<dbReference type="InterPro" id="IPR044068">
    <property type="entry name" value="CB"/>
</dbReference>
<dbReference type="InterPro" id="IPR050090">
    <property type="entry name" value="Tyrosine_recombinase_XerCD"/>
</dbReference>
<protein>
    <submittedName>
        <fullName evidence="8">Transposase</fullName>
    </submittedName>
</protein>
<evidence type="ECO:0000259" key="6">
    <source>
        <dbReference type="PROSITE" id="PS51898"/>
    </source>
</evidence>
<evidence type="ECO:0000256" key="4">
    <source>
        <dbReference type="ARBA" id="ARBA00023172"/>
    </source>
</evidence>
<comment type="similarity">
    <text evidence="1">Belongs to the 'phage' integrase family.</text>
</comment>
<dbReference type="Gene3D" id="1.10.443.10">
    <property type="entry name" value="Intergrase catalytic core"/>
    <property type="match status" value="1"/>
</dbReference>
<feature type="domain" description="Tyr recombinase" evidence="6">
    <location>
        <begin position="168"/>
        <end position="364"/>
    </location>
</feature>
<dbReference type="PROSITE" id="PS51900">
    <property type="entry name" value="CB"/>
    <property type="match status" value="1"/>
</dbReference>
<dbReference type="InterPro" id="IPR013762">
    <property type="entry name" value="Integrase-like_cat_sf"/>
</dbReference>
<evidence type="ECO:0000256" key="2">
    <source>
        <dbReference type="ARBA" id="ARBA00022908"/>
    </source>
</evidence>
<organism evidence="8 9">
    <name type="scientific">Nostoc cf. commune SO-36</name>
    <dbReference type="NCBI Taxonomy" id="449208"/>
    <lineage>
        <taxon>Bacteria</taxon>
        <taxon>Bacillati</taxon>
        <taxon>Cyanobacteriota</taxon>
        <taxon>Cyanophyceae</taxon>
        <taxon>Nostocales</taxon>
        <taxon>Nostocaceae</taxon>
        <taxon>Nostoc</taxon>
    </lineage>
</organism>
<keyword evidence="4" id="KW-0233">DNA recombination</keyword>
<evidence type="ECO:0000256" key="3">
    <source>
        <dbReference type="ARBA" id="ARBA00023125"/>
    </source>
</evidence>
<name>A0ABM7ZBH2_NOSCO</name>
<dbReference type="SUPFAM" id="SSF56349">
    <property type="entry name" value="DNA breaking-rejoining enzymes"/>
    <property type="match status" value="1"/>
</dbReference>
<dbReference type="InterPro" id="IPR010998">
    <property type="entry name" value="Integrase_recombinase_N"/>
</dbReference>
<accession>A0ABM7ZBH2</accession>
<dbReference type="PROSITE" id="PS51898">
    <property type="entry name" value="TYR_RECOMBINASE"/>
    <property type="match status" value="1"/>
</dbReference>
<keyword evidence="9" id="KW-1185">Reference proteome</keyword>
<gene>
    <name evidence="8" type="ORF">ANSO36C_64170</name>
</gene>
<dbReference type="InterPro" id="IPR004107">
    <property type="entry name" value="Integrase_SAM-like_N"/>
</dbReference>
<evidence type="ECO:0000259" key="7">
    <source>
        <dbReference type="PROSITE" id="PS51900"/>
    </source>
</evidence>
<dbReference type="PANTHER" id="PTHR30349:SF64">
    <property type="entry name" value="PROPHAGE INTEGRASE INTD-RELATED"/>
    <property type="match status" value="1"/>
</dbReference>
<dbReference type="InterPro" id="IPR002104">
    <property type="entry name" value="Integrase_catalytic"/>
</dbReference>